<dbReference type="AlphaFoldDB" id="T0Y8S7"/>
<dbReference type="PANTHER" id="PTHR30296:SF0">
    <property type="entry name" value="LACTATE UTILIZATION PROTEIN A"/>
    <property type="match status" value="1"/>
</dbReference>
<name>T0Y8S7_9ZZZZ</name>
<dbReference type="EMBL" id="AUZX01015250">
    <property type="protein sequence ID" value="EQD29543.1"/>
    <property type="molecule type" value="Genomic_DNA"/>
</dbReference>
<feature type="domain" description="Cysteine-rich" evidence="1">
    <location>
        <begin position="3"/>
        <end position="84"/>
    </location>
</feature>
<gene>
    <name evidence="2" type="ORF">B1A_20658</name>
</gene>
<evidence type="ECO:0000259" key="1">
    <source>
        <dbReference type="Pfam" id="PF02754"/>
    </source>
</evidence>
<feature type="non-terminal residue" evidence="2">
    <location>
        <position position="116"/>
    </location>
</feature>
<reference evidence="2" key="2">
    <citation type="journal article" date="2014" name="ISME J.">
        <title>Microbial stratification in low pH oxic and suboxic macroscopic growths along an acid mine drainage.</title>
        <authorList>
            <person name="Mendez-Garcia C."/>
            <person name="Mesa V."/>
            <person name="Sprenger R.R."/>
            <person name="Richter M."/>
            <person name="Diez M.S."/>
            <person name="Solano J."/>
            <person name="Bargiela R."/>
            <person name="Golyshina O.V."/>
            <person name="Manteca A."/>
            <person name="Ramos J.L."/>
            <person name="Gallego J.R."/>
            <person name="Llorente I."/>
            <person name="Martins Dos Santos V.A."/>
            <person name="Jensen O.N."/>
            <person name="Pelaez A.I."/>
            <person name="Sanchez J."/>
            <person name="Ferrer M."/>
        </authorList>
    </citation>
    <scope>NUCLEOTIDE SEQUENCE</scope>
</reference>
<protein>
    <submittedName>
        <fullName evidence="2">Fe-S oxidoreductase</fullName>
    </submittedName>
</protein>
<dbReference type="Pfam" id="PF02754">
    <property type="entry name" value="CCG"/>
    <property type="match status" value="1"/>
</dbReference>
<dbReference type="PANTHER" id="PTHR30296">
    <property type="entry name" value="UNCHARACTERIZED PROTEIN YKGE"/>
    <property type="match status" value="1"/>
</dbReference>
<organism evidence="2">
    <name type="scientific">mine drainage metagenome</name>
    <dbReference type="NCBI Taxonomy" id="410659"/>
    <lineage>
        <taxon>unclassified sequences</taxon>
        <taxon>metagenomes</taxon>
        <taxon>ecological metagenomes</taxon>
    </lineage>
</organism>
<dbReference type="GO" id="GO:0016491">
    <property type="term" value="F:oxidoreductase activity"/>
    <property type="evidence" value="ECO:0007669"/>
    <property type="project" value="UniProtKB-ARBA"/>
</dbReference>
<dbReference type="GO" id="GO:0005829">
    <property type="term" value="C:cytosol"/>
    <property type="evidence" value="ECO:0007669"/>
    <property type="project" value="TreeGrafter"/>
</dbReference>
<sequence>MKVSLFVTCLTDLFAPEVGMAVVKTLEHFGCGVDFPTTQTCCGQPAFNNGFPAEARALAVKMIDVFHDADYIVTPSGSCCAMIRDHYIELFHDDPDQRKLAEDFVARCYEYVEFLT</sequence>
<dbReference type="InterPro" id="IPR004017">
    <property type="entry name" value="Cys_rich_dom"/>
</dbReference>
<proteinExistence type="predicted"/>
<comment type="caution">
    <text evidence="2">The sequence shown here is derived from an EMBL/GenBank/DDBJ whole genome shotgun (WGS) entry which is preliminary data.</text>
</comment>
<evidence type="ECO:0000313" key="2">
    <source>
        <dbReference type="EMBL" id="EQD29543.1"/>
    </source>
</evidence>
<accession>T0Y8S7</accession>
<reference evidence="2" key="1">
    <citation type="submission" date="2013-08" db="EMBL/GenBank/DDBJ databases">
        <authorList>
            <person name="Mendez C."/>
            <person name="Richter M."/>
            <person name="Ferrer M."/>
            <person name="Sanchez J."/>
        </authorList>
    </citation>
    <scope>NUCLEOTIDE SEQUENCE</scope>
</reference>